<dbReference type="OMA" id="WAAWIID"/>
<reference evidence="3" key="1">
    <citation type="submission" date="2016-03" db="EMBL/GenBank/DDBJ databases">
        <title>Draft genome sequence of Rosellinia necatrix.</title>
        <authorList>
            <person name="Kanematsu S."/>
        </authorList>
    </citation>
    <scope>NUCLEOTIDE SEQUENCE [LARGE SCALE GENOMIC DNA]</scope>
    <source>
        <strain evidence="3">W97</strain>
    </source>
</reference>
<accession>A0A1W2TUD6</accession>
<dbReference type="AlphaFoldDB" id="A0A1W2TUD6"/>
<keyword evidence="2" id="KW-1133">Transmembrane helix</keyword>
<keyword evidence="2" id="KW-0812">Transmembrane</keyword>
<gene>
    <name evidence="3" type="ORF">SAMD00023353_9800090</name>
</gene>
<name>A0A1W2TUD6_ROSNE</name>
<proteinExistence type="predicted"/>
<feature type="transmembrane region" description="Helical" evidence="2">
    <location>
        <begin position="55"/>
        <end position="77"/>
    </location>
</feature>
<dbReference type="EMBL" id="DF977543">
    <property type="protein sequence ID" value="GAP92220.2"/>
    <property type="molecule type" value="Genomic_DNA"/>
</dbReference>
<dbReference type="OrthoDB" id="4612056at2759"/>
<evidence type="ECO:0000256" key="1">
    <source>
        <dbReference type="SAM" id="MobiDB-lite"/>
    </source>
</evidence>
<organism evidence="3">
    <name type="scientific">Rosellinia necatrix</name>
    <name type="common">White root-rot fungus</name>
    <dbReference type="NCBI Taxonomy" id="77044"/>
    <lineage>
        <taxon>Eukaryota</taxon>
        <taxon>Fungi</taxon>
        <taxon>Dikarya</taxon>
        <taxon>Ascomycota</taxon>
        <taxon>Pezizomycotina</taxon>
        <taxon>Sordariomycetes</taxon>
        <taxon>Xylariomycetidae</taxon>
        <taxon>Xylariales</taxon>
        <taxon>Xylariaceae</taxon>
        <taxon>Rosellinia</taxon>
    </lineage>
</organism>
<protein>
    <submittedName>
        <fullName evidence="3">Uncharacterized protein</fullName>
    </submittedName>
</protein>
<feature type="transmembrane region" description="Helical" evidence="2">
    <location>
        <begin position="89"/>
        <end position="106"/>
    </location>
</feature>
<sequence>MQDRNIQRTQPSPPPFPASTPTKNPKSKQRTAATRLASNERQRTRAPQPQTQPPAMMLVFVLSALLAWNGALAFFVLRDGRLLLRVLRWATTAWLVVFGVLAAEVLREGLLAVHGGDGDGGRSGMQWDARLAWAVWYGLVVCAVLDWRHLVPAAAVALWLLSRPDVRDLLNHGLVRLRWLGAVHSPLVWSLGWCLRAHAAARRLLDRVVWPALGPIGAVVDRAAGWALWVTGRDV</sequence>
<evidence type="ECO:0000256" key="2">
    <source>
        <dbReference type="SAM" id="Phobius"/>
    </source>
</evidence>
<evidence type="ECO:0000313" key="4">
    <source>
        <dbReference type="Proteomes" id="UP000054516"/>
    </source>
</evidence>
<feature type="region of interest" description="Disordered" evidence="1">
    <location>
        <begin position="1"/>
        <end position="50"/>
    </location>
</feature>
<evidence type="ECO:0000313" key="3">
    <source>
        <dbReference type="EMBL" id="GAP92220.2"/>
    </source>
</evidence>
<keyword evidence="2" id="KW-0472">Membrane</keyword>
<keyword evidence="4" id="KW-1185">Reference proteome</keyword>
<dbReference type="Proteomes" id="UP000054516">
    <property type="component" value="Unassembled WGS sequence"/>
</dbReference>